<evidence type="ECO:0000313" key="1">
    <source>
        <dbReference type="EMBL" id="KAJ8388584.1"/>
    </source>
</evidence>
<dbReference type="EMBL" id="JAINUG010000192">
    <property type="protein sequence ID" value="KAJ8388584.1"/>
    <property type="molecule type" value="Genomic_DNA"/>
</dbReference>
<evidence type="ECO:0000313" key="2">
    <source>
        <dbReference type="Proteomes" id="UP001221898"/>
    </source>
</evidence>
<sequence length="138" mass="14893">MQPAALRCGSAVLSVTGSNEPLPPGELRAAAQGGAPVGCRHVFKSSLRVLGINAGRENVFAITDGKRITVMDVMGRLCSRCGWLRKSPADFELSSRLTIATEHLRSPVLQLHCQRTASDAPLSSKYNRQIKRKGIPDI</sequence>
<name>A0AAD7RQM4_9TELE</name>
<gene>
    <name evidence="1" type="ORF">AAFF_G00131490</name>
</gene>
<proteinExistence type="predicted"/>
<keyword evidence="2" id="KW-1185">Reference proteome</keyword>
<dbReference type="Proteomes" id="UP001221898">
    <property type="component" value="Unassembled WGS sequence"/>
</dbReference>
<comment type="caution">
    <text evidence="1">The sequence shown here is derived from an EMBL/GenBank/DDBJ whole genome shotgun (WGS) entry which is preliminary data.</text>
</comment>
<reference evidence="1" key="1">
    <citation type="journal article" date="2023" name="Science">
        <title>Genome structures resolve the early diversification of teleost fishes.</title>
        <authorList>
            <person name="Parey E."/>
            <person name="Louis A."/>
            <person name="Montfort J."/>
            <person name="Bouchez O."/>
            <person name="Roques C."/>
            <person name="Iampietro C."/>
            <person name="Lluch J."/>
            <person name="Castinel A."/>
            <person name="Donnadieu C."/>
            <person name="Desvignes T."/>
            <person name="Floi Bucao C."/>
            <person name="Jouanno E."/>
            <person name="Wen M."/>
            <person name="Mejri S."/>
            <person name="Dirks R."/>
            <person name="Jansen H."/>
            <person name="Henkel C."/>
            <person name="Chen W.J."/>
            <person name="Zahm M."/>
            <person name="Cabau C."/>
            <person name="Klopp C."/>
            <person name="Thompson A.W."/>
            <person name="Robinson-Rechavi M."/>
            <person name="Braasch I."/>
            <person name="Lecointre G."/>
            <person name="Bobe J."/>
            <person name="Postlethwait J.H."/>
            <person name="Berthelot C."/>
            <person name="Roest Crollius H."/>
            <person name="Guiguen Y."/>
        </authorList>
    </citation>
    <scope>NUCLEOTIDE SEQUENCE</scope>
    <source>
        <strain evidence="1">NC1722</strain>
    </source>
</reference>
<accession>A0AAD7RQM4</accession>
<dbReference type="AlphaFoldDB" id="A0AAD7RQM4"/>
<protein>
    <submittedName>
        <fullName evidence="1">Uncharacterized protein</fullName>
    </submittedName>
</protein>
<organism evidence="1 2">
    <name type="scientific">Aldrovandia affinis</name>
    <dbReference type="NCBI Taxonomy" id="143900"/>
    <lineage>
        <taxon>Eukaryota</taxon>
        <taxon>Metazoa</taxon>
        <taxon>Chordata</taxon>
        <taxon>Craniata</taxon>
        <taxon>Vertebrata</taxon>
        <taxon>Euteleostomi</taxon>
        <taxon>Actinopterygii</taxon>
        <taxon>Neopterygii</taxon>
        <taxon>Teleostei</taxon>
        <taxon>Notacanthiformes</taxon>
        <taxon>Halosauridae</taxon>
        <taxon>Aldrovandia</taxon>
    </lineage>
</organism>